<evidence type="ECO:0000313" key="3">
    <source>
        <dbReference type="Proteomes" id="UP000248066"/>
    </source>
</evidence>
<reference evidence="2 3" key="1">
    <citation type="submission" date="2017-10" db="EMBL/GenBank/DDBJ databases">
        <title>Bacillus sp. nov., a halophilic bacterium isolated from a Yangshapao Lake.</title>
        <authorList>
            <person name="Wang H."/>
        </authorList>
    </citation>
    <scope>NUCLEOTIDE SEQUENCE [LARGE SCALE GENOMIC DNA]</scope>
    <source>
        <strain evidence="2 3">YSP-3</strain>
    </source>
</reference>
<dbReference type="GO" id="GO:0006355">
    <property type="term" value="P:regulation of DNA-templated transcription"/>
    <property type="evidence" value="ECO:0007669"/>
    <property type="project" value="InterPro"/>
</dbReference>
<proteinExistence type="predicted"/>
<dbReference type="GO" id="GO:0046983">
    <property type="term" value="F:protein dimerization activity"/>
    <property type="evidence" value="ECO:0007669"/>
    <property type="project" value="InterPro"/>
</dbReference>
<dbReference type="InterPro" id="IPR010981">
    <property type="entry name" value="SinR/SinI_dimer_dom"/>
</dbReference>
<name>A0A2W0H9W1_9BACI</name>
<dbReference type="InterPro" id="IPR036281">
    <property type="entry name" value="SinR/SinI_dimer_dom_sf"/>
</dbReference>
<dbReference type="EMBL" id="PDOF01000001">
    <property type="protein sequence ID" value="PYZ98644.1"/>
    <property type="molecule type" value="Genomic_DNA"/>
</dbReference>
<accession>A0A2W0H9W1</accession>
<protein>
    <recommendedName>
        <fullName evidence="1">Sin domain-containing protein</fullName>
    </recommendedName>
</protein>
<gene>
    <name evidence="2" type="ORF">CR205_08725</name>
</gene>
<feature type="domain" description="Sin" evidence="1">
    <location>
        <begin position="5"/>
        <end position="43"/>
    </location>
</feature>
<sequence length="49" mass="5789">MGVKPVTDQNDVHWDEEWVQLITEAREQGLSVEEVRLFLAKKLHKEISR</sequence>
<dbReference type="Pfam" id="PF08671">
    <property type="entry name" value="SinI"/>
    <property type="match status" value="1"/>
</dbReference>
<dbReference type="Proteomes" id="UP000248066">
    <property type="component" value="Unassembled WGS sequence"/>
</dbReference>
<dbReference type="AlphaFoldDB" id="A0A2W0H9W1"/>
<evidence type="ECO:0000259" key="1">
    <source>
        <dbReference type="PROSITE" id="PS51500"/>
    </source>
</evidence>
<organism evidence="2 3">
    <name type="scientific">Alteribacter lacisalsi</name>
    <dbReference type="NCBI Taxonomy" id="2045244"/>
    <lineage>
        <taxon>Bacteria</taxon>
        <taxon>Bacillati</taxon>
        <taxon>Bacillota</taxon>
        <taxon>Bacilli</taxon>
        <taxon>Bacillales</taxon>
        <taxon>Bacillaceae</taxon>
        <taxon>Alteribacter</taxon>
    </lineage>
</organism>
<dbReference type="SUPFAM" id="SSF47406">
    <property type="entry name" value="SinR repressor dimerisation domain-like"/>
    <property type="match status" value="1"/>
</dbReference>
<dbReference type="PROSITE" id="PS51500">
    <property type="entry name" value="SIN"/>
    <property type="match status" value="1"/>
</dbReference>
<comment type="caution">
    <text evidence="2">The sequence shown here is derived from an EMBL/GenBank/DDBJ whole genome shotgun (WGS) entry which is preliminary data.</text>
</comment>
<keyword evidence="3" id="KW-1185">Reference proteome</keyword>
<evidence type="ECO:0000313" key="2">
    <source>
        <dbReference type="EMBL" id="PYZ98644.1"/>
    </source>
</evidence>